<gene>
    <name evidence="2" type="ORF">JM64_01435</name>
</gene>
<feature type="transmembrane region" description="Helical" evidence="1">
    <location>
        <begin position="46"/>
        <end position="69"/>
    </location>
</feature>
<keyword evidence="1" id="KW-1133">Transmembrane helix</keyword>
<accession>A0A172T1K3</accession>
<keyword evidence="1" id="KW-0472">Membrane</keyword>
<evidence type="ECO:0000313" key="3">
    <source>
        <dbReference type="Proteomes" id="UP000077096"/>
    </source>
</evidence>
<dbReference type="EMBL" id="CP011393">
    <property type="protein sequence ID" value="ANE40822.1"/>
    <property type="molecule type" value="Genomic_DNA"/>
</dbReference>
<dbReference type="KEGG" id="fng:JM64_01435"/>
<sequence>MKLVLIILGFLFLAYIAVKVLPLKLRYANIFFALSLIFHIFAAFTWSYGFIIFSLVLIIVFFLILLYLFGF</sequence>
<keyword evidence="1" id="KW-0812">Transmembrane</keyword>
<proteinExistence type="predicted"/>
<dbReference type="Proteomes" id="UP000077096">
    <property type="component" value="Chromosome"/>
</dbReference>
<dbReference type="PATRIC" id="fig|93466.3.peg.326"/>
<evidence type="ECO:0000313" key="2">
    <source>
        <dbReference type="EMBL" id="ANE40822.1"/>
    </source>
</evidence>
<dbReference type="OrthoDB" id="49451at2"/>
<name>A0A172T1K3_FERPE</name>
<protein>
    <submittedName>
        <fullName evidence="2">Uncharacterized protein</fullName>
    </submittedName>
</protein>
<organism evidence="2 3">
    <name type="scientific">Fervidobacterium pennivorans</name>
    <dbReference type="NCBI Taxonomy" id="93466"/>
    <lineage>
        <taxon>Bacteria</taxon>
        <taxon>Thermotogati</taxon>
        <taxon>Thermotogota</taxon>
        <taxon>Thermotogae</taxon>
        <taxon>Thermotogales</taxon>
        <taxon>Fervidobacteriaceae</taxon>
        <taxon>Fervidobacterium</taxon>
    </lineage>
</organism>
<evidence type="ECO:0000256" key="1">
    <source>
        <dbReference type="SAM" id="Phobius"/>
    </source>
</evidence>
<reference evidence="2 3" key="1">
    <citation type="submission" date="2014-08" db="EMBL/GenBank/DDBJ databases">
        <title>Fervidobacterium pennivorans DYC genome.</title>
        <authorList>
            <person name="Wushke S."/>
        </authorList>
    </citation>
    <scope>NUCLEOTIDE SEQUENCE [LARGE SCALE GENOMIC DNA]</scope>
    <source>
        <strain evidence="2 3">DYC</strain>
    </source>
</reference>
<dbReference type="AlphaFoldDB" id="A0A172T1K3"/>